<dbReference type="Pfam" id="PF00584">
    <property type="entry name" value="SecE"/>
    <property type="match status" value="1"/>
</dbReference>
<feature type="compositionally biased region" description="Basic and acidic residues" evidence="9">
    <location>
        <begin position="1"/>
        <end position="10"/>
    </location>
</feature>
<accession>A0ABQ3ULB1</accession>
<dbReference type="InterPro" id="IPR005807">
    <property type="entry name" value="SecE_bac"/>
</dbReference>
<dbReference type="NCBIfam" id="TIGR00964">
    <property type="entry name" value="secE_bact"/>
    <property type="match status" value="1"/>
</dbReference>
<evidence type="ECO:0000313" key="10">
    <source>
        <dbReference type="EMBL" id="GHO53504.1"/>
    </source>
</evidence>
<keyword evidence="6 8" id="KW-0811">Translocation</keyword>
<evidence type="ECO:0000256" key="5">
    <source>
        <dbReference type="ARBA" id="ARBA00022989"/>
    </source>
</evidence>
<keyword evidence="5 8" id="KW-1133">Transmembrane helix</keyword>
<protein>
    <recommendedName>
        <fullName evidence="8">Protein translocase subunit SecE</fullName>
    </recommendedName>
</protein>
<organism evidence="10 11">
    <name type="scientific">Ktedonobacter robiniae</name>
    <dbReference type="NCBI Taxonomy" id="2778365"/>
    <lineage>
        <taxon>Bacteria</taxon>
        <taxon>Bacillati</taxon>
        <taxon>Chloroflexota</taxon>
        <taxon>Ktedonobacteria</taxon>
        <taxon>Ktedonobacterales</taxon>
        <taxon>Ktedonobacteraceae</taxon>
        <taxon>Ktedonobacter</taxon>
    </lineage>
</organism>
<evidence type="ECO:0000256" key="6">
    <source>
        <dbReference type="ARBA" id="ARBA00023010"/>
    </source>
</evidence>
<evidence type="ECO:0000256" key="1">
    <source>
        <dbReference type="ARBA" id="ARBA00004370"/>
    </source>
</evidence>
<reference evidence="10 11" key="1">
    <citation type="journal article" date="2021" name="Int. J. Syst. Evol. Microbiol.">
        <title>Reticulibacter mediterranei gen. nov., sp. nov., within the new family Reticulibacteraceae fam. nov., and Ktedonospora formicarum gen. nov., sp. nov., Ktedonobacter robiniae sp. nov., Dictyobacter formicarum sp. nov. and Dictyobacter arantiisoli sp. nov., belonging to the class Ktedonobacteria.</title>
        <authorList>
            <person name="Yabe S."/>
            <person name="Zheng Y."/>
            <person name="Wang C.M."/>
            <person name="Sakai Y."/>
            <person name="Abe K."/>
            <person name="Yokota A."/>
            <person name="Donadio S."/>
            <person name="Cavaletti L."/>
            <person name="Monciardini P."/>
        </authorList>
    </citation>
    <scope>NUCLEOTIDE SEQUENCE [LARGE SCALE GENOMIC DNA]</scope>
    <source>
        <strain evidence="10 11">SOSP1-30</strain>
    </source>
</reference>
<feature type="compositionally biased region" description="Basic and acidic residues" evidence="9">
    <location>
        <begin position="43"/>
        <end position="56"/>
    </location>
</feature>
<dbReference type="Gene3D" id="1.20.5.1030">
    <property type="entry name" value="Preprotein translocase secy subunit"/>
    <property type="match status" value="1"/>
</dbReference>
<keyword evidence="3 8" id="KW-0812">Transmembrane</keyword>
<evidence type="ECO:0000256" key="8">
    <source>
        <dbReference type="HAMAP-Rule" id="MF_00422"/>
    </source>
</evidence>
<dbReference type="RefSeq" id="WP_040444271.1">
    <property type="nucleotide sequence ID" value="NZ_BNJG01000001.1"/>
</dbReference>
<comment type="subunit">
    <text evidence="8">Component of the Sec protein translocase complex. Heterotrimer consisting of SecY, SecE and SecG subunits. The heterotrimers can form oligomers, although 1 heterotrimer is thought to be able to translocate proteins. Interacts with the ribosome. Interacts with SecDF, and other proteins may be involved. Interacts with SecA.</text>
</comment>
<dbReference type="EMBL" id="BNJG01000001">
    <property type="protein sequence ID" value="GHO53504.1"/>
    <property type="molecule type" value="Genomic_DNA"/>
</dbReference>
<comment type="caution">
    <text evidence="10">The sequence shown here is derived from an EMBL/GenBank/DDBJ whole genome shotgun (WGS) entry which is preliminary data.</text>
</comment>
<evidence type="ECO:0000256" key="7">
    <source>
        <dbReference type="ARBA" id="ARBA00023136"/>
    </source>
</evidence>
<evidence type="ECO:0000256" key="3">
    <source>
        <dbReference type="ARBA" id="ARBA00022692"/>
    </source>
</evidence>
<sequence>MANKMAEKKRNTSRSQMAEAKVSGREKEQPVKSNKTPVTTKVATRDRGKTTRREQRGNSTWARFRNTAFGGFVVDSYYELRHKVTWPTFEQARNMTIAVIVISLAVGLFLGLVDLGLNQIFVLINGK</sequence>
<keyword evidence="8" id="KW-1003">Cell membrane</keyword>
<comment type="similarity">
    <text evidence="8">Belongs to the SecE/SEC61-gamma family.</text>
</comment>
<evidence type="ECO:0000256" key="2">
    <source>
        <dbReference type="ARBA" id="ARBA00022448"/>
    </source>
</evidence>
<evidence type="ECO:0000256" key="4">
    <source>
        <dbReference type="ARBA" id="ARBA00022927"/>
    </source>
</evidence>
<gene>
    <name evidence="8" type="primary">secE</name>
    <name evidence="10" type="ORF">KSB_19790</name>
</gene>
<dbReference type="HAMAP" id="MF_00422">
    <property type="entry name" value="SecE"/>
    <property type="match status" value="1"/>
</dbReference>
<evidence type="ECO:0000313" key="11">
    <source>
        <dbReference type="Proteomes" id="UP000654345"/>
    </source>
</evidence>
<name>A0ABQ3ULB1_9CHLR</name>
<feature type="transmembrane region" description="Helical" evidence="8">
    <location>
        <begin position="97"/>
        <end position="124"/>
    </location>
</feature>
<feature type="compositionally biased region" description="Polar residues" evidence="9">
    <location>
        <begin position="31"/>
        <end position="42"/>
    </location>
</feature>
<dbReference type="InterPro" id="IPR038379">
    <property type="entry name" value="SecE_sf"/>
</dbReference>
<keyword evidence="2 8" id="KW-0813">Transport</keyword>
<comment type="subcellular location">
    <subcellularLocation>
        <location evidence="8">Cell membrane</location>
        <topology evidence="8">Single-pass membrane protein</topology>
    </subcellularLocation>
    <subcellularLocation>
        <location evidence="1">Membrane</location>
    </subcellularLocation>
</comment>
<evidence type="ECO:0000256" key="9">
    <source>
        <dbReference type="SAM" id="MobiDB-lite"/>
    </source>
</evidence>
<proteinExistence type="inferred from homology"/>
<keyword evidence="7 8" id="KW-0472">Membrane</keyword>
<keyword evidence="4 8" id="KW-0653">Protein transport</keyword>
<keyword evidence="11" id="KW-1185">Reference proteome</keyword>
<dbReference type="Proteomes" id="UP000654345">
    <property type="component" value="Unassembled WGS sequence"/>
</dbReference>
<comment type="function">
    <text evidence="8">Essential subunit of the Sec protein translocation channel SecYEG. Clamps together the 2 halves of SecY. May contact the channel plug during translocation.</text>
</comment>
<feature type="region of interest" description="Disordered" evidence="9">
    <location>
        <begin position="1"/>
        <end position="59"/>
    </location>
</feature>
<dbReference type="InterPro" id="IPR001901">
    <property type="entry name" value="Translocase_SecE/Sec61-g"/>
</dbReference>